<evidence type="ECO:0000256" key="13">
    <source>
        <dbReference type="ARBA" id="ARBA00022833"/>
    </source>
</evidence>
<dbReference type="InterPro" id="IPR036631">
    <property type="entry name" value="MGMT_N_sf"/>
</dbReference>
<comment type="catalytic activity">
    <reaction evidence="1">
        <text>a 4-O-methyl-thymidine in DNA + L-cysteinyl-[protein] = a thymidine in DNA + S-methyl-L-cysteinyl-[protein]</text>
        <dbReference type="Rhea" id="RHEA:53428"/>
        <dbReference type="Rhea" id="RHEA-COMP:10131"/>
        <dbReference type="Rhea" id="RHEA-COMP:10132"/>
        <dbReference type="Rhea" id="RHEA-COMP:13555"/>
        <dbReference type="Rhea" id="RHEA-COMP:13556"/>
        <dbReference type="ChEBI" id="CHEBI:29950"/>
        <dbReference type="ChEBI" id="CHEBI:82612"/>
        <dbReference type="ChEBI" id="CHEBI:137386"/>
        <dbReference type="ChEBI" id="CHEBI:137387"/>
        <dbReference type="EC" id="2.1.1.63"/>
    </reaction>
</comment>
<dbReference type="InterPro" id="IPR036217">
    <property type="entry name" value="MethylDNA_cys_MeTrfase_DNAb"/>
</dbReference>
<keyword evidence="16" id="KW-0539">Nucleus</keyword>
<evidence type="ECO:0000256" key="18">
    <source>
        <dbReference type="ARBA" id="ARBA00031621"/>
    </source>
</evidence>
<dbReference type="NCBIfam" id="TIGR00589">
    <property type="entry name" value="ogt"/>
    <property type="match status" value="1"/>
</dbReference>
<dbReference type="Gene3D" id="3.30.160.70">
    <property type="entry name" value="Methylated DNA-protein cysteine methyltransferase domain"/>
    <property type="match status" value="1"/>
</dbReference>
<dbReference type="InterPro" id="IPR014048">
    <property type="entry name" value="MethylDNA_cys_MeTrfase_DNA-bd"/>
</dbReference>
<sequence length="207" mass="22853">MSAKCINKEKQGSCGLPGTEYCFSSPLGYINITACAAGLHSLQLDGSINDENFSPNERTEVQLLTDDLKTQSQVIKQCHKWLQTYFKNPKLLTKESRPDICCFKLANLGFLGQVWKTLADTVGPGEVITYGALAARINNPGAVRAVGSAMRKNQNGIIVPCHRVVRSNGMGLYHRGSRQKIKLWLLKHEGHSHSGERSPNQLGPRHQ</sequence>
<dbReference type="AlphaFoldDB" id="A0AAW0Y5Y1"/>
<evidence type="ECO:0000256" key="12">
    <source>
        <dbReference type="ARBA" id="ARBA00022763"/>
    </source>
</evidence>
<comment type="cofactor">
    <cofactor evidence="2">
        <name>Zn(2+)</name>
        <dbReference type="ChEBI" id="CHEBI:29105"/>
    </cofactor>
</comment>
<evidence type="ECO:0000256" key="7">
    <source>
        <dbReference type="ARBA" id="ARBA00015377"/>
    </source>
</evidence>
<dbReference type="Gene3D" id="1.10.10.10">
    <property type="entry name" value="Winged helix-like DNA-binding domain superfamily/Winged helix DNA-binding domain"/>
    <property type="match status" value="1"/>
</dbReference>
<dbReference type="EMBL" id="JARKIK010000005">
    <property type="protein sequence ID" value="KAK8752015.1"/>
    <property type="molecule type" value="Genomic_DNA"/>
</dbReference>
<evidence type="ECO:0000256" key="15">
    <source>
        <dbReference type="ARBA" id="ARBA00023204"/>
    </source>
</evidence>
<dbReference type="SUPFAM" id="SSF53155">
    <property type="entry name" value="Methylated DNA-protein cysteine methyltransferase domain"/>
    <property type="match status" value="1"/>
</dbReference>
<keyword evidence="15" id="KW-0234">DNA repair</keyword>
<feature type="domain" description="Methylated-DNA-[protein]-cysteine S-methyltransferase DNA binding" evidence="20">
    <location>
        <begin position="112"/>
        <end position="190"/>
    </location>
</feature>
<evidence type="ECO:0000259" key="21">
    <source>
        <dbReference type="Pfam" id="PF02870"/>
    </source>
</evidence>
<comment type="function">
    <text evidence="3">Involved in the cellular defense against the biological effects of O6-methylguanine (O6-MeG) and O4-methylthymine (O4-MeT) in DNA. Repairs the methylated nucleobase in DNA by stoichiometrically transferring the methyl group to a cysteine residue in the enzyme. This is a suicide reaction: the enzyme is irreversibly inactivated.</text>
</comment>
<evidence type="ECO:0000256" key="1">
    <source>
        <dbReference type="ARBA" id="ARBA00001286"/>
    </source>
</evidence>
<dbReference type="Pfam" id="PF02870">
    <property type="entry name" value="Methyltransf_1N"/>
    <property type="match status" value="1"/>
</dbReference>
<dbReference type="GO" id="GO:0005654">
    <property type="term" value="C:nucleoplasm"/>
    <property type="evidence" value="ECO:0007669"/>
    <property type="project" value="TreeGrafter"/>
</dbReference>
<dbReference type="EC" id="2.1.1.63" evidence="6"/>
<dbReference type="GO" id="GO:0003908">
    <property type="term" value="F:methylated-DNA-[protein]-cysteine S-methyltransferase activity"/>
    <property type="evidence" value="ECO:0007669"/>
    <property type="project" value="UniProtKB-EC"/>
</dbReference>
<keyword evidence="11" id="KW-0479">Metal-binding</keyword>
<evidence type="ECO:0000259" key="20">
    <source>
        <dbReference type="Pfam" id="PF01035"/>
    </source>
</evidence>
<evidence type="ECO:0000256" key="5">
    <source>
        <dbReference type="ARBA" id="ARBA00008711"/>
    </source>
</evidence>
<reference evidence="22" key="2">
    <citation type="submission" date="2024-01" db="EMBL/GenBank/DDBJ databases">
        <authorList>
            <person name="He J."/>
            <person name="Wang M."/>
            <person name="Zheng J."/>
            <person name="Liu Z."/>
        </authorList>
    </citation>
    <scope>NUCLEOTIDE SEQUENCE</scope>
    <source>
        <strain evidence="22">ZL_2023a</strain>
        <tissue evidence="22">Muscle</tissue>
    </source>
</reference>
<evidence type="ECO:0000256" key="11">
    <source>
        <dbReference type="ARBA" id="ARBA00022723"/>
    </source>
</evidence>
<evidence type="ECO:0000256" key="16">
    <source>
        <dbReference type="ARBA" id="ARBA00023242"/>
    </source>
</evidence>
<keyword evidence="13" id="KW-0862">Zinc</keyword>
<evidence type="ECO:0000256" key="14">
    <source>
        <dbReference type="ARBA" id="ARBA00023125"/>
    </source>
</evidence>
<comment type="subcellular location">
    <subcellularLocation>
        <location evidence="4">Nucleus</location>
    </subcellularLocation>
</comment>
<reference evidence="22 23" key="1">
    <citation type="journal article" date="2024" name="BMC Genomics">
        <title>Genome assembly of redclaw crayfish (Cherax quadricarinatus) provides insights into its immune adaptation and hypoxia tolerance.</title>
        <authorList>
            <person name="Liu Z."/>
            <person name="Zheng J."/>
            <person name="Li H."/>
            <person name="Fang K."/>
            <person name="Wang S."/>
            <person name="He J."/>
            <person name="Zhou D."/>
            <person name="Weng S."/>
            <person name="Chi M."/>
            <person name="Gu Z."/>
            <person name="He J."/>
            <person name="Li F."/>
            <person name="Wang M."/>
        </authorList>
    </citation>
    <scope>NUCLEOTIDE SEQUENCE [LARGE SCALE GENOMIC DNA]</scope>
    <source>
        <strain evidence="22">ZL_2023a</strain>
    </source>
</reference>
<dbReference type="InterPro" id="IPR001497">
    <property type="entry name" value="MethylDNA_cys_MeTrfase_AS"/>
</dbReference>
<evidence type="ECO:0000256" key="6">
    <source>
        <dbReference type="ARBA" id="ARBA00011918"/>
    </source>
</evidence>
<keyword evidence="8" id="KW-0597">Phosphoprotein</keyword>
<evidence type="ECO:0000256" key="4">
    <source>
        <dbReference type="ARBA" id="ARBA00004123"/>
    </source>
</evidence>
<dbReference type="PANTHER" id="PTHR46460:SF1">
    <property type="entry name" value="METHYLATED-DNA--PROTEIN-CYSTEINE METHYLTRANSFERASE"/>
    <property type="match status" value="1"/>
</dbReference>
<evidence type="ECO:0000256" key="3">
    <source>
        <dbReference type="ARBA" id="ARBA00003317"/>
    </source>
</evidence>
<dbReference type="FunFam" id="1.10.10.10:FF:000214">
    <property type="entry name" value="Methylated-DNA--protein-cysteine methyltransferase"/>
    <property type="match status" value="1"/>
</dbReference>
<evidence type="ECO:0000256" key="9">
    <source>
        <dbReference type="ARBA" id="ARBA00022603"/>
    </source>
</evidence>
<dbReference type="Proteomes" id="UP001445076">
    <property type="component" value="Unassembled WGS sequence"/>
</dbReference>
<keyword evidence="12" id="KW-0227">DNA damage</keyword>
<keyword evidence="10" id="KW-0808">Transferase</keyword>
<feature type="domain" description="Methylguanine DNA methyltransferase ribonuclease-like" evidence="21">
    <location>
        <begin position="23"/>
        <end position="88"/>
    </location>
</feature>
<dbReference type="PROSITE" id="PS00374">
    <property type="entry name" value="MGMT"/>
    <property type="match status" value="1"/>
</dbReference>
<name>A0AAW0Y5Y1_CHEQU</name>
<organism evidence="22 23">
    <name type="scientific">Cherax quadricarinatus</name>
    <name type="common">Australian red claw crayfish</name>
    <dbReference type="NCBI Taxonomy" id="27406"/>
    <lineage>
        <taxon>Eukaryota</taxon>
        <taxon>Metazoa</taxon>
        <taxon>Ecdysozoa</taxon>
        <taxon>Arthropoda</taxon>
        <taxon>Crustacea</taxon>
        <taxon>Multicrustacea</taxon>
        <taxon>Malacostraca</taxon>
        <taxon>Eumalacostraca</taxon>
        <taxon>Eucarida</taxon>
        <taxon>Decapoda</taxon>
        <taxon>Pleocyemata</taxon>
        <taxon>Astacidea</taxon>
        <taxon>Parastacoidea</taxon>
        <taxon>Parastacidae</taxon>
        <taxon>Cherax</taxon>
    </lineage>
</organism>
<keyword evidence="23" id="KW-1185">Reference proteome</keyword>
<dbReference type="PANTHER" id="PTHR46460">
    <property type="entry name" value="METHYLATED-DNA--PROTEIN-CYSTEINE METHYLTRANSFERASE"/>
    <property type="match status" value="1"/>
</dbReference>
<evidence type="ECO:0000313" key="22">
    <source>
        <dbReference type="EMBL" id="KAK8752012.1"/>
    </source>
</evidence>
<dbReference type="GO" id="GO:0003677">
    <property type="term" value="F:DNA binding"/>
    <property type="evidence" value="ECO:0007669"/>
    <property type="project" value="UniProtKB-KW"/>
</dbReference>
<evidence type="ECO:0000256" key="2">
    <source>
        <dbReference type="ARBA" id="ARBA00001947"/>
    </source>
</evidence>
<evidence type="ECO:0000256" key="19">
    <source>
        <dbReference type="ARBA" id="ARBA00049348"/>
    </source>
</evidence>
<evidence type="ECO:0000313" key="23">
    <source>
        <dbReference type="Proteomes" id="UP001445076"/>
    </source>
</evidence>
<dbReference type="GO" id="GO:0046872">
    <property type="term" value="F:metal ion binding"/>
    <property type="evidence" value="ECO:0007669"/>
    <property type="project" value="UniProtKB-KW"/>
</dbReference>
<dbReference type="InterPro" id="IPR008332">
    <property type="entry name" value="MethylG_MeTrfase_N"/>
</dbReference>
<evidence type="ECO:0000256" key="17">
    <source>
        <dbReference type="ARBA" id="ARBA00030795"/>
    </source>
</evidence>
<dbReference type="GO" id="GO:0006281">
    <property type="term" value="P:DNA repair"/>
    <property type="evidence" value="ECO:0007669"/>
    <property type="project" value="UniProtKB-KW"/>
</dbReference>
<dbReference type="EMBL" id="JARKIK010000005">
    <property type="protein sequence ID" value="KAK8752012.1"/>
    <property type="molecule type" value="Genomic_DNA"/>
</dbReference>
<dbReference type="FunFam" id="3.30.160.70:FF:000001">
    <property type="entry name" value="Methylated-DNA--protein-cysteine methyltransferase"/>
    <property type="match status" value="1"/>
</dbReference>
<comment type="catalytic activity">
    <reaction evidence="19">
        <text>a 6-O-methyl-2'-deoxyguanosine in DNA + L-cysteinyl-[protein] = S-methyl-L-cysteinyl-[protein] + a 2'-deoxyguanosine in DNA</text>
        <dbReference type="Rhea" id="RHEA:24000"/>
        <dbReference type="Rhea" id="RHEA-COMP:10131"/>
        <dbReference type="Rhea" id="RHEA-COMP:10132"/>
        <dbReference type="Rhea" id="RHEA-COMP:11367"/>
        <dbReference type="Rhea" id="RHEA-COMP:11368"/>
        <dbReference type="ChEBI" id="CHEBI:29950"/>
        <dbReference type="ChEBI" id="CHEBI:82612"/>
        <dbReference type="ChEBI" id="CHEBI:85445"/>
        <dbReference type="ChEBI" id="CHEBI:85448"/>
        <dbReference type="EC" id="2.1.1.63"/>
    </reaction>
</comment>
<gene>
    <name evidence="22" type="ORF">OTU49_011699</name>
</gene>
<comment type="similarity">
    <text evidence="5">Belongs to the MGMT family.</text>
</comment>
<evidence type="ECO:0000256" key="8">
    <source>
        <dbReference type="ARBA" id="ARBA00022553"/>
    </source>
</evidence>
<keyword evidence="14" id="KW-0238">DNA-binding</keyword>
<dbReference type="Pfam" id="PF01035">
    <property type="entry name" value="DNA_binding_1"/>
    <property type="match status" value="1"/>
</dbReference>
<keyword evidence="9" id="KW-0489">Methyltransferase</keyword>
<dbReference type="GO" id="GO:0032259">
    <property type="term" value="P:methylation"/>
    <property type="evidence" value="ECO:0007669"/>
    <property type="project" value="UniProtKB-KW"/>
</dbReference>
<evidence type="ECO:0000256" key="10">
    <source>
        <dbReference type="ARBA" id="ARBA00022679"/>
    </source>
</evidence>
<protein>
    <recommendedName>
        <fullName evidence="7">Methylated-DNA--protein-cysteine methyltransferase</fullName>
        <ecNumber evidence="6">2.1.1.63</ecNumber>
    </recommendedName>
    <alternativeName>
        <fullName evidence="17">6-O-methylguanine-DNA methyltransferase</fullName>
    </alternativeName>
    <alternativeName>
        <fullName evidence="18">O-6-methylguanine-DNA-alkyltransferase</fullName>
    </alternativeName>
</protein>
<proteinExistence type="inferred from homology"/>
<dbReference type="SUPFAM" id="SSF46767">
    <property type="entry name" value="Methylated DNA-protein cysteine methyltransferase, C-terminal domain"/>
    <property type="match status" value="1"/>
</dbReference>
<comment type="caution">
    <text evidence="22">The sequence shown here is derived from an EMBL/GenBank/DDBJ whole genome shotgun (WGS) entry which is preliminary data.</text>
</comment>
<dbReference type="CDD" id="cd06445">
    <property type="entry name" value="ATase"/>
    <property type="match status" value="1"/>
</dbReference>
<accession>A0AAW0Y5Y1</accession>
<dbReference type="InterPro" id="IPR036388">
    <property type="entry name" value="WH-like_DNA-bd_sf"/>
</dbReference>